<dbReference type="InterPro" id="IPR036179">
    <property type="entry name" value="Ig-like_dom_sf"/>
</dbReference>
<protein>
    <recommendedName>
        <fullName evidence="3">Ig-like domain-containing protein</fullName>
    </recommendedName>
</protein>
<dbReference type="InterPro" id="IPR013783">
    <property type="entry name" value="Ig-like_fold"/>
</dbReference>
<dbReference type="AlphaFoldDB" id="A0A4Z2HD73"/>
<dbReference type="Proteomes" id="UP000314294">
    <property type="component" value="Unassembled WGS sequence"/>
</dbReference>
<accession>A0A4Z2HD73</accession>
<organism evidence="1 2">
    <name type="scientific">Liparis tanakae</name>
    <name type="common">Tanaka's snailfish</name>
    <dbReference type="NCBI Taxonomy" id="230148"/>
    <lineage>
        <taxon>Eukaryota</taxon>
        <taxon>Metazoa</taxon>
        <taxon>Chordata</taxon>
        <taxon>Craniata</taxon>
        <taxon>Vertebrata</taxon>
        <taxon>Euteleostomi</taxon>
        <taxon>Actinopterygii</taxon>
        <taxon>Neopterygii</taxon>
        <taxon>Teleostei</taxon>
        <taxon>Neoteleostei</taxon>
        <taxon>Acanthomorphata</taxon>
        <taxon>Eupercaria</taxon>
        <taxon>Perciformes</taxon>
        <taxon>Cottioidei</taxon>
        <taxon>Cottales</taxon>
        <taxon>Liparidae</taxon>
        <taxon>Liparis</taxon>
    </lineage>
</organism>
<dbReference type="Gene3D" id="2.60.40.10">
    <property type="entry name" value="Immunoglobulins"/>
    <property type="match status" value="1"/>
</dbReference>
<dbReference type="OrthoDB" id="8915289at2759"/>
<keyword evidence="2" id="KW-1185">Reference proteome</keyword>
<evidence type="ECO:0000313" key="1">
    <source>
        <dbReference type="EMBL" id="TNN62973.1"/>
    </source>
</evidence>
<dbReference type="SUPFAM" id="SSF48726">
    <property type="entry name" value="Immunoglobulin"/>
    <property type="match status" value="1"/>
</dbReference>
<comment type="caution">
    <text evidence="1">The sequence shown here is derived from an EMBL/GenBank/DDBJ whole genome shotgun (WGS) entry which is preliminary data.</text>
</comment>
<name>A0A4Z2HD73_9TELE</name>
<proteinExistence type="predicted"/>
<evidence type="ECO:0000313" key="2">
    <source>
        <dbReference type="Proteomes" id="UP000314294"/>
    </source>
</evidence>
<gene>
    <name evidence="1" type="ORF">EYF80_026782</name>
</gene>
<dbReference type="EMBL" id="SRLO01000282">
    <property type="protein sequence ID" value="TNN62973.1"/>
    <property type="molecule type" value="Genomic_DNA"/>
</dbReference>
<sequence length="169" mass="18825">MVYLISELPPLKTVMIRFHRGPSGEGILEMTHNVTAVLGEDVYLSCSYLGESEIRSAEWKRQINSKMTSERRDGFFNGEPFSRDNVSKPESLTNLTVKVTVSRVEAEGEYISRPDIQMLVNAEIINFSHCQSVSCSAVGGRPLPQDEDSVTCVVQRPTLPTLPDPNTHN</sequence>
<reference evidence="1 2" key="1">
    <citation type="submission" date="2019-03" db="EMBL/GenBank/DDBJ databases">
        <title>First draft genome of Liparis tanakae, snailfish: a comprehensive survey of snailfish specific genes.</title>
        <authorList>
            <person name="Kim W."/>
            <person name="Song I."/>
            <person name="Jeong J.-H."/>
            <person name="Kim D."/>
            <person name="Kim S."/>
            <person name="Ryu S."/>
            <person name="Song J.Y."/>
            <person name="Lee S.K."/>
        </authorList>
    </citation>
    <scope>NUCLEOTIDE SEQUENCE [LARGE SCALE GENOMIC DNA]</scope>
    <source>
        <tissue evidence="1">Muscle</tissue>
    </source>
</reference>
<evidence type="ECO:0008006" key="3">
    <source>
        <dbReference type="Google" id="ProtNLM"/>
    </source>
</evidence>